<keyword evidence="3" id="KW-1185">Reference proteome</keyword>
<dbReference type="EMBL" id="FNFE01000004">
    <property type="protein sequence ID" value="SDK36300.1"/>
    <property type="molecule type" value="Genomic_DNA"/>
</dbReference>
<evidence type="ECO:0000313" key="3">
    <source>
        <dbReference type="Proteomes" id="UP000198882"/>
    </source>
</evidence>
<dbReference type="AlphaFoldDB" id="A0A1G9BB47"/>
<sequence>MSTRDPAEPTVAEPTEQSDVPVYMPGTPTLGFTTALERLVSKLSR</sequence>
<dbReference type="OrthoDB" id="160758at2157"/>
<protein>
    <submittedName>
        <fullName evidence="2">Uncharacterized protein</fullName>
    </submittedName>
</protein>
<proteinExistence type="predicted"/>
<reference evidence="3" key="1">
    <citation type="submission" date="2016-10" db="EMBL/GenBank/DDBJ databases">
        <authorList>
            <person name="Varghese N."/>
            <person name="Submissions S."/>
        </authorList>
    </citation>
    <scope>NUCLEOTIDE SEQUENCE [LARGE SCALE GENOMIC DNA]</scope>
    <source>
        <strain evidence="3">B4,CECT 8067,JCM 17497</strain>
    </source>
</reference>
<gene>
    <name evidence="2" type="ORF">SAMN04515672_2882</name>
</gene>
<dbReference type="Proteomes" id="UP000198882">
    <property type="component" value="Unassembled WGS sequence"/>
</dbReference>
<dbReference type="RefSeq" id="WP_175529313.1">
    <property type="nucleotide sequence ID" value="NZ_FNFE01000004.1"/>
</dbReference>
<organism evidence="2 3">
    <name type="scientific">Natronorubrum texcoconense</name>
    <dbReference type="NCBI Taxonomy" id="1095776"/>
    <lineage>
        <taxon>Archaea</taxon>
        <taxon>Methanobacteriati</taxon>
        <taxon>Methanobacteriota</taxon>
        <taxon>Stenosarchaea group</taxon>
        <taxon>Halobacteria</taxon>
        <taxon>Halobacteriales</taxon>
        <taxon>Natrialbaceae</taxon>
        <taxon>Natronorubrum</taxon>
    </lineage>
</organism>
<evidence type="ECO:0000313" key="2">
    <source>
        <dbReference type="EMBL" id="SDK36300.1"/>
    </source>
</evidence>
<evidence type="ECO:0000256" key="1">
    <source>
        <dbReference type="SAM" id="MobiDB-lite"/>
    </source>
</evidence>
<accession>A0A1G9BB47</accession>
<name>A0A1G9BB47_9EURY</name>
<feature type="region of interest" description="Disordered" evidence="1">
    <location>
        <begin position="1"/>
        <end position="24"/>
    </location>
</feature>